<gene>
    <name evidence="1" type="ORF">SAMN02745229_01604</name>
</gene>
<protein>
    <submittedName>
        <fullName evidence="1">Uncharacterized nucleotidyltransferase</fullName>
    </submittedName>
</protein>
<name>A0A1M5YMX2_BUTFI</name>
<accession>A0A1M5YMX2</accession>
<sequence>MRTTTIDKLFMLCRSHIYGNDIPESGSYEEDLDYNNLKRMIGDNSLSAFLYKPIKEYNDHNKCISEEVIADYGAFVRTIMFRELTKNHGIKTICKEAEKRGIRLTFFKGLLLADLYPQYAERTSADSDILVSEAQKEEAEKILTDCGYVKNEEHSKIHVQVYVNEALNHVVELHTRLWEDYTGPRIDILNKMELSSPQTDIRTTACGIEVNTLGYEKHLVYQLFHIIKHFSLEGIGIRYLIDTTLFVNRYCNDIDFDLFWKHIESLGYTKFVEAFFQICIKELKMTDKVFENHAYTLDHSVEDLKLDLLKVGITKDKVAGWQIMGAMEAYFTGEAKAPKTGLKRKLSMVFPSLDALPKTYIYARKYPVLLPFAWIHRAIKYLIRRKDHKEDFYSIGEKIDVGERRIHIMDELGLLKND</sequence>
<dbReference type="GO" id="GO:0016740">
    <property type="term" value="F:transferase activity"/>
    <property type="evidence" value="ECO:0007669"/>
    <property type="project" value="UniProtKB-KW"/>
</dbReference>
<evidence type="ECO:0000313" key="2">
    <source>
        <dbReference type="Proteomes" id="UP000184278"/>
    </source>
</evidence>
<reference evidence="2" key="1">
    <citation type="submission" date="2016-11" db="EMBL/GenBank/DDBJ databases">
        <authorList>
            <person name="Varghese N."/>
            <person name="Submissions S."/>
        </authorList>
    </citation>
    <scope>NUCLEOTIDE SEQUENCE [LARGE SCALE GENOMIC DNA]</scope>
    <source>
        <strain evidence="2">DSM 3071</strain>
    </source>
</reference>
<dbReference type="RefSeq" id="WP_073386870.1">
    <property type="nucleotide sequence ID" value="NZ_FQXK01000012.1"/>
</dbReference>
<keyword evidence="1" id="KW-0808">Transferase</keyword>
<dbReference type="GeneID" id="89511958"/>
<organism evidence="1 2">
    <name type="scientific">Butyrivibrio fibrisolvens DSM 3071</name>
    <dbReference type="NCBI Taxonomy" id="1121131"/>
    <lineage>
        <taxon>Bacteria</taxon>
        <taxon>Bacillati</taxon>
        <taxon>Bacillota</taxon>
        <taxon>Clostridia</taxon>
        <taxon>Lachnospirales</taxon>
        <taxon>Lachnospiraceae</taxon>
        <taxon>Butyrivibrio</taxon>
    </lineage>
</organism>
<dbReference type="OrthoDB" id="9773927at2"/>
<dbReference type="InterPro" id="IPR039498">
    <property type="entry name" value="NTP_transf_5"/>
</dbReference>
<dbReference type="AlphaFoldDB" id="A0A1M5YMX2"/>
<proteinExistence type="predicted"/>
<evidence type="ECO:0000313" key="1">
    <source>
        <dbReference type="EMBL" id="SHI13290.1"/>
    </source>
</evidence>
<keyword evidence="2" id="KW-1185">Reference proteome</keyword>
<dbReference type="STRING" id="1121131.SAMN02745229_01604"/>
<dbReference type="Proteomes" id="UP000184278">
    <property type="component" value="Unassembled WGS sequence"/>
</dbReference>
<dbReference type="Pfam" id="PF14907">
    <property type="entry name" value="NTP_transf_5"/>
    <property type="match status" value="1"/>
</dbReference>
<dbReference type="EMBL" id="FQXK01000012">
    <property type="protein sequence ID" value="SHI13290.1"/>
    <property type="molecule type" value="Genomic_DNA"/>
</dbReference>